<evidence type="ECO:0000313" key="4">
    <source>
        <dbReference type="Proteomes" id="UP000281553"/>
    </source>
</evidence>
<dbReference type="GO" id="GO:0003677">
    <property type="term" value="F:DNA binding"/>
    <property type="evidence" value="ECO:0007669"/>
    <property type="project" value="UniProtKB-KW"/>
</dbReference>
<feature type="domain" description="Ku" evidence="2">
    <location>
        <begin position="15"/>
        <end position="56"/>
    </location>
</feature>
<name>A0A3P7P7D8_DIBLA</name>
<dbReference type="Proteomes" id="UP000281553">
    <property type="component" value="Unassembled WGS sequence"/>
</dbReference>
<evidence type="ECO:0000256" key="1">
    <source>
        <dbReference type="ARBA" id="ARBA00023125"/>
    </source>
</evidence>
<sequence>MFFVADTPAGSSDSGDATSAAFSALAQALFELDAVALVRRVYSRSTAPVLGVLTPRWVGGYLCSYRNPDTASTNFLHDSPSPSLPRQDTEIRTTPSYIVDFLSHKEGHSICWPSATNPILNFNPSFPGI</sequence>
<evidence type="ECO:0000313" key="3">
    <source>
        <dbReference type="EMBL" id="VDN44818.1"/>
    </source>
</evidence>
<evidence type="ECO:0000259" key="2">
    <source>
        <dbReference type="Pfam" id="PF02735"/>
    </source>
</evidence>
<keyword evidence="1" id="KW-0238">DNA-binding</keyword>
<organism evidence="3 4">
    <name type="scientific">Dibothriocephalus latus</name>
    <name type="common">Fish tapeworm</name>
    <name type="synonym">Diphyllobothrium latum</name>
    <dbReference type="NCBI Taxonomy" id="60516"/>
    <lineage>
        <taxon>Eukaryota</taxon>
        <taxon>Metazoa</taxon>
        <taxon>Spiralia</taxon>
        <taxon>Lophotrochozoa</taxon>
        <taxon>Platyhelminthes</taxon>
        <taxon>Cestoda</taxon>
        <taxon>Eucestoda</taxon>
        <taxon>Diphyllobothriidea</taxon>
        <taxon>Diphyllobothriidae</taxon>
        <taxon>Dibothriocephalus</taxon>
    </lineage>
</organism>
<dbReference type="InterPro" id="IPR016194">
    <property type="entry name" value="SPOC-like_C_dom_sf"/>
</dbReference>
<dbReference type="InterPro" id="IPR006164">
    <property type="entry name" value="DNA_bd_Ku70/Ku80"/>
</dbReference>
<keyword evidence="4" id="KW-1185">Reference proteome</keyword>
<dbReference type="GO" id="GO:0006303">
    <property type="term" value="P:double-strand break repair via nonhomologous end joining"/>
    <property type="evidence" value="ECO:0007669"/>
    <property type="project" value="InterPro"/>
</dbReference>
<reference evidence="3 4" key="1">
    <citation type="submission" date="2018-11" db="EMBL/GenBank/DDBJ databases">
        <authorList>
            <consortium name="Pathogen Informatics"/>
        </authorList>
    </citation>
    <scope>NUCLEOTIDE SEQUENCE [LARGE SCALE GENOMIC DNA]</scope>
</reference>
<dbReference type="Pfam" id="PF02735">
    <property type="entry name" value="Ku"/>
    <property type="match status" value="1"/>
</dbReference>
<protein>
    <recommendedName>
        <fullName evidence="2">Ku domain-containing protein</fullName>
    </recommendedName>
</protein>
<proteinExistence type="predicted"/>
<dbReference type="AlphaFoldDB" id="A0A3P7P7D8"/>
<dbReference type="EMBL" id="UYRU01113234">
    <property type="protein sequence ID" value="VDN44818.1"/>
    <property type="molecule type" value="Genomic_DNA"/>
</dbReference>
<dbReference type="SUPFAM" id="SSF100939">
    <property type="entry name" value="SPOC domain-like"/>
    <property type="match status" value="1"/>
</dbReference>
<dbReference type="Gene3D" id="2.40.290.10">
    <property type="match status" value="1"/>
</dbReference>
<accession>A0A3P7P7D8</accession>
<gene>
    <name evidence="3" type="ORF">DILT_LOCUS19446</name>
</gene>